<dbReference type="Proteomes" id="UP000606600">
    <property type="component" value="Unassembled WGS sequence"/>
</dbReference>
<dbReference type="SUPFAM" id="SSF53448">
    <property type="entry name" value="Nucleotide-diphospho-sugar transferases"/>
    <property type="match status" value="1"/>
</dbReference>
<comment type="caution">
    <text evidence="2">The sequence shown here is derived from an EMBL/GenBank/DDBJ whole genome shotgun (WGS) entry which is preliminary data.</text>
</comment>
<dbReference type="PANTHER" id="PTHR22916">
    <property type="entry name" value="GLYCOSYLTRANSFERASE"/>
    <property type="match status" value="1"/>
</dbReference>
<sequence>MDNVPVVSVCMITYNHEKYIAQAIESVLMQKVSFKLELIIGNDCSTDNTNNICLQYQQQYPDVVKLYTPQKNLGMMKNFIASLSNCTGKYIALCEGDDYWSDPYKLAKQVDFMEKNPQYMGCFHNTEERYEESDTLASFLYSKFSSARAIGFKELAITNYMPTCSVLIKNFDTKLLPPWYETLRLGDWTLHLINSLKGDYWYLPKVMAVHRLHSESTWMLQDQKKNDGYIVDAYNTMIGSGFFSEEQNKLLEFRKQKFMNKDSALAKVKRYMVSKLIKN</sequence>
<dbReference type="InterPro" id="IPR029044">
    <property type="entry name" value="Nucleotide-diphossugar_trans"/>
</dbReference>
<evidence type="ECO:0000259" key="1">
    <source>
        <dbReference type="Pfam" id="PF00535"/>
    </source>
</evidence>
<keyword evidence="3" id="KW-1185">Reference proteome</keyword>
<dbReference type="InterPro" id="IPR001173">
    <property type="entry name" value="Glyco_trans_2-like"/>
</dbReference>
<evidence type="ECO:0000313" key="3">
    <source>
        <dbReference type="Proteomes" id="UP000606600"/>
    </source>
</evidence>
<accession>A0ABR7WSI8</accession>
<dbReference type="Pfam" id="PF00535">
    <property type="entry name" value="Glycos_transf_2"/>
    <property type="match status" value="1"/>
</dbReference>
<protein>
    <submittedName>
        <fullName evidence="2">Glycosyltransferase</fullName>
    </submittedName>
</protein>
<feature type="domain" description="Glycosyltransferase 2-like" evidence="1">
    <location>
        <begin position="8"/>
        <end position="170"/>
    </location>
</feature>
<organism evidence="2 3">
    <name type="scientific">Mucilaginibacter pankratovii</name>
    <dbReference type="NCBI Taxonomy" id="2772110"/>
    <lineage>
        <taxon>Bacteria</taxon>
        <taxon>Pseudomonadati</taxon>
        <taxon>Bacteroidota</taxon>
        <taxon>Sphingobacteriia</taxon>
        <taxon>Sphingobacteriales</taxon>
        <taxon>Sphingobacteriaceae</taxon>
        <taxon>Mucilaginibacter</taxon>
    </lineage>
</organism>
<reference evidence="2 3" key="1">
    <citation type="submission" date="2020-09" db="EMBL/GenBank/DDBJ databases">
        <title>Novel species of Mucilaginibacter isolated from a glacier on the Tibetan Plateau.</title>
        <authorList>
            <person name="Liu Q."/>
            <person name="Xin Y.-H."/>
        </authorList>
    </citation>
    <scope>NUCLEOTIDE SEQUENCE [LARGE SCALE GENOMIC DNA]</scope>
    <source>
        <strain evidence="2 3">ZT4R22</strain>
    </source>
</reference>
<gene>
    <name evidence="2" type="ORF">IDJ77_11090</name>
</gene>
<proteinExistence type="predicted"/>
<dbReference type="PANTHER" id="PTHR22916:SF3">
    <property type="entry name" value="UDP-GLCNAC:BETAGAL BETA-1,3-N-ACETYLGLUCOSAMINYLTRANSFERASE-LIKE PROTEIN 1"/>
    <property type="match status" value="1"/>
</dbReference>
<dbReference type="Gene3D" id="3.90.550.10">
    <property type="entry name" value="Spore Coat Polysaccharide Biosynthesis Protein SpsA, Chain A"/>
    <property type="match status" value="1"/>
</dbReference>
<dbReference type="EMBL" id="JACWMY010000005">
    <property type="protein sequence ID" value="MBD1364354.1"/>
    <property type="molecule type" value="Genomic_DNA"/>
</dbReference>
<dbReference type="RefSeq" id="WP_191189019.1">
    <property type="nucleotide sequence ID" value="NZ_JACWMY010000005.1"/>
</dbReference>
<evidence type="ECO:0000313" key="2">
    <source>
        <dbReference type="EMBL" id="MBD1364354.1"/>
    </source>
</evidence>
<name>A0ABR7WSI8_9SPHI</name>